<evidence type="ECO:0000256" key="1">
    <source>
        <dbReference type="SAM" id="SignalP"/>
    </source>
</evidence>
<proteinExistence type="predicted"/>
<dbReference type="Proteomes" id="UP000414136">
    <property type="component" value="Unassembled WGS sequence"/>
</dbReference>
<organism evidence="2 3">
    <name type="scientific">Pandoraea captiosa</name>
    <dbReference type="NCBI Taxonomy" id="2508302"/>
    <lineage>
        <taxon>Bacteria</taxon>
        <taxon>Pseudomonadati</taxon>
        <taxon>Pseudomonadota</taxon>
        <taxon>Betaproteobacteria</taxon>
        <taxon>Burkholderiales</taxon>
        <taxon>Burkholderiaceae</taxon>
        <taxon>Pandoraea</taxon>
    </lineage>
</organism>
<keyword evidence="3" id="KW-1185">Reference proteome</keyword>
<gene>
    <name evidence="2" type="ORF">PCA31118_01271</name>
</gene>
<feature type="signal peptide" evidence="1">
    <location>
        <begin position="1"/>
        <end position="25"/>
    </location>
</feature>
<evidence type="ECO:0000313" key="2">
    <source>
        <dbReference type="EMBL" id="VVE63441.1"/>
    </source>
</evidence>
<name>A0A5E4ZPZ0_9BURK</name>
<evidence type="ECO:0000313" key="3">
    <source>
        <dbReference type="Proteomes" id="UP000414136"/>
    </source>
</evidence>
<accession>A0A5E4ZPZ0</accession>
<keyword evidence="1" id="KW-0732">Signal</keyword>
<reference evidence="2 3" key="1">
    <citation type="submission" date="2019-08" db="EMBL/GenBank/DDBJ databases">
        <authorList>
            <person name="Peeters C."/>
        </authorList>
    </citation>
    <scope>NUCLEOTIDE SEQUENCE [LARGE SCALE GENOMIC DNA]</scope>
    <source>
        <strain evidence="2 3">LMG 31118</strain>
    </source>
</reference>
<sequence length="471" mass="51873">MRCFSTCPRVLMTGWLLAHTFPAWALSGADVAYLINQRYQSAPSKCFVNSPVQECSGVLMRVPPSVNGDFWALSPQESVAGVAHFDYVRRDIETSRLDNSVGFILADRPSAAGNGQPYELLCGCPPPGSIGGPPCNDCPGQTHQTGVTLWDTAAPEKLAAQAIFYDVGNAGQLATALEYQRAYFNRTQHWLPILRVMFGPQGTTAFGYDERDQLDYGYTTVANLNARYADTKKVCPGGRSGYYCSGVVIRTTGWGTSFKSWNPSPNSVESNGVSFSFIRADAHVRALYWKPGDAGIIMNEFATPVERPMVMRCIYAQDAGTYLPDRCAQLAACKDVGVNSVETFVLYMRLHGPCRFDVDPEAFQLSLDVRPFFPGGGASRWNEAILALWPQDVPLQIGIEAFFFMYSDMPGAQFVQRDYMATTGRFMPVVKVDLTAMDGNVFRYDPEWQSFALYGPSTLPPVPMAPADIPQ</sequence>
<feature type="chain" id="PRO_5023050901" evidence="1">
    <location>
        <begin position="26"/>
        <end position="471"/>
    </location>
</feature>
<dbReference type="AlphaFoldDB" id="A0A5E4ZPZ0"/>
<dbReference type="EMBL" id="CABPSQ010000002">
    <property type="protein sequence ID" value="VVE63441.1"/>
    <property type="molecule type" value="Genomic_DNA"/>
</dbReference>
<protein>
    <submittedName>
        <fullName evidence="2">Uncharacterized protein</fullName>
    </submittedName>
</protein>